<organism evidence="4 5">
    <name type="scientific">Escherichia coli</name>
    <dbReference type="NCBI Taxonomy" id="562"/>
    <lineage>
        <taxon>Bacteria</taxon>
        <taxon>Pseudomonadati</taxon>
        <taxon>Pseudomonadota</taxon>
        <taxon>Gammaproteobacteria</taxon>
        <taxon>Enterobacterales</taxon>
        <taxon>Enterobacteriaceae</taxon>
        <taxon>Escherichia</taxon>
    </lineage>
</organism>
<feature type="domain" description="SWIM-type" evidence="2">
    <location>
        <begin position="16"/>
        <end position="53"/>
    </location>
</feature>
<evidence type="ECO:0000313" key="3">
    <source>
        <dbReference type="EMBL" id="EGE1986972.1"/>
    </source>
</evidence>
<dbReference type="GO" id="GO:0008270">
    <property type="term" value="F:zinc ion binding"/>
    <property type="evidence" value="ECO:0007669"/>
    <property type="project" value="UniProtKB-KW"/>
</dbReference>
<name>A0A377HDS9_ECOLX</name>
<evidence type="ECO:0000313" key="4">
    <source>
        <dbReference type="EMBL" id="STO40652.1"/>
    </source>
</evidence>
<protein>
    <submittedName>
        <fullName evidence="3">SWIM zinc finger family protein</fullName>
    </submittedName>
</protein>
<dbReference type="PROSITE" id="PS50966">
    <property type="entry name" value="ZF_SWIM"/>
    <property type="match status" value="1"/>
</dbReference>
<proteinExistence type="predicted"/>
<dbReference type="Proteomes" id="UP000854059">
    <property type="component" value="Unassembled WGS sequence"/>
</dbReference>
<sequence>MKYEFFATSSSGMDVYIVTVSNDTGPLIMKCNCAAGEKGILCRHRKALITRNIKGVFTPPRRNDPEKLKEAMDLIAVYGIERKLELYTAELEQAEQTWLIVRSAIKSKINSLVEPKEQE</sequence>
<dbReference type="EMBL" id="AAVTXU010000012">
    <property type="protein sequence ID" value="EGE1986972.1"/>
    <property type="molecule type" value="Genomic_DNA"/>
</dbReference>
<reference evidence="3" key="1">
    <citation type="submission" date="2018-05" db="EMBL/GenBank/DDBJ databases">
        <authorList>
            <person name="Ashton P.M."/>
            <person name="Dallman T."/>
            <person name="Nair S."/>
            <person name="De Pinna E."/>
            <person name="Peters T."/>
            <person name="Grant K."/>
        </authorList>
    </citation>
    <scope>NUCLEOTIDE SEQUENCE</scope>
    <source>
        <strain evidence="3">412057</strain>
    </source>
</reference>
<dbReference type="AlphaFoldDB" id="A0A377HDS9"/>
<dbReference type="EMBL" id="UGGJ01000006">
    <property type="protein sequence ID" value="STO40652.1"/>
    <property type="molecule type" value="Genomic_DNA"/>
</dbReference>
<keyword evidence="1" id="KW-0862">Zinc</keyword>
<evidence type="ECO:0000259" key="2">
    <source>
        <dbReference type="PROSITE" id="PS50966"/>
    </source>
</evidence>
<dbReference type="RefSeq" id="WP_000872982.1">
    <property type="nucleotide sequence ID" value="NZ_CABVWA010000015.1"/>
</dbReference>
<keyword evidence="1" id="KW-0863">Zinc-finger</keyword>
<reference evidence="4 5" key="2">
    <citation type="submission" date="2018-06" db="EMBL/GenBank/DDBJ databases">
        <authorList>
            <consortium name="Pathogen Informatics"/>
            <person name="Doyle S."/>
        </authorList>
    </citation>
    <scope>NUCLEOTIDE SEQUENCE [LARGE SCALE GENOMIC DNA]</scope>
    <source>
        <strain evidence="4 5">NCTC9706</strain>
    </source>
</reference>
<dbReference type="Pfam" id="PF04434">
    <property type="entry name" value="SWIM"/>
    <property type="match status" value="1"/>
</dbReference>
<dbReference type="Proteomes" id="UP000254460">
    <property type="component" value="Unassembled WGS sequence"/>
</dbReference>
<dbReference type="InterPro" id="IPR007527">
    <property type="entry name" value="Znf_SWIM"/>
</dbReference>
<evidence type="ECO:0000256" key="1">
    <source>
        <dbReference type="PROSITE-ProRule" id="PRU00325"/>
    </source>
</evidence>
<keyword evidence="1" id="KW-0479">Metal-binding</keyword>
<gene>
    <name evidence="3" type="ORF">DL968_04750</name>
    <name evidence="4" type="ORF">NCTC9706_04968</name>
</gene>
<accession>A0A377HDS9</accession>
<evidence type="ECO:0000313" key="5">
    <source>
        <dbReference type="Proteomes" id="UP000254460"/>
    </source>
</evidence>